<gene>
    <name evidence="2" type="ORF">Daura_48790</name>
</gene>
<proteinExistence type="predicted"/>
<feature type="compositionally biased region" description="Low complexity" evidence="1">
    <location>
        <begin position="102"/>
        <end position="115"/>
    </location>
</feature>
<dbReference type="AlphaFoldDB" id="A0A9Q9IF49"/>
<evidence type="ECO:0000256" key="1">
    <source>
        <dbReference type="SAM" id="MobiDB-lite"/>
    </source>
</evidence>
<evidence type="ECO:0000313" key="3">
    <source>
        <dbReference type="Proteomes" id="UP001058003"/>
    </source>
</evidence>
<accession>A0A9Q9IF49</accession>
<feature type="region of interest" description="Disordered" evidence="1">
    <location>
        <begin position="99"/>
        <end position="123"/>
    </location>
</feature>
<sequence>MAAGEPDQPQQVEALIDELILEILDHAEQGQPAKAAGRVHAALPGGLLDGVRATMARSSGGPMLERLLVAEALAGVLADALAPALAEALAPRIMKVLEGEEPAAGTEPPAKTPAGRSRKSDSK</sequence>
<reference evidence="2" key="1">
    <citation type="submission" date="2021-04" db="EMBL/GenBank/DDBJ databases">
        <title>Dactylosporangium aurantiacum NRRL B-8018 full assembly.</title>
        <authorList>
            <person name="Hartkoorn R.C."/>
            <person name="Beaudoing E."/>
            <person name="Hot D."/>
        </authorList>
    </citation>
    <scope>NUCLEOTIDE SEQUENCE</scope>
    <source>
        <strain evidence="2">NRRL B-8018</strain>
    </source>
</reference>
<dbReference type="Proteomes" id="UP001058003">
    <property type="component" value="Chromosome"/>
</dbReference>
<dbReference type="RefSeq" id="WP_033367168.1">
    <property type="nucleotide sequence ID" value="NZ_CP073767.1"/>
</dbReference>
<dbReference type="KEGG" id="daur:Daura_48790"/>
<keyword evidence="3" id="KW-1185">Reference proteome</keyword>
<protein>
    <submittedName>
        <fullName evidence="2">Uncharacterized protein</fullName>
    </submittedName>
</protein>
<dbReference type="EMBL" id="CP073767">
    <property type="protein sequence ID" value="UWZ54276.1"/>
    <property type="molecule type" value="Genomic_DNA"/>
</dbReference>
<evidence type="ECO:0000313" key="2">
    <source>
        <dbReference type="EMBL" id="UWZ54276.1"/>
    </source>
</evidence>
<organism evidence="2 3">
    <name type="scientific">Dactylosporangium aurantiacum</name>
    <dbReference type="NCBI Taxonomy" id="35754"/>
    <lineage>
        <taxon>Bacteria</taxon>
        <taxon>Bacillati</taxon>
        <taxon>Actinomycetota</taxon>
        <taxon>Actinomycetes</taxon>
        <taxon>Micromonosporales</taxon>
        <taxon>Micromonosporaceae</taxon>
        <taxon>Dactylosporangium</taxon>
    </lineage>
</organism>
<name>A0A9Q9IF49_9ACTN</name>